<proteinExistence type="predicted"/>
<reference evidence="1" key="1">
    <citation type="submission" date="2021-05" db="EMBL/GenBank/DDBJ databases">
        <title>The genome of the haptophyte Pavlova lutheri (Diacronema luteri, Pavlovales) - a model for lipid biosynthesis in eukaryotic algae.</title>
        <authorList>
            <person name="Hulatt C.J."/>
            <person name="Posewitz M.C."/>
        </authorList>
    </citation>
    <scope>NUCLEOTIDE SEQUENCE</scope>
    <source>
        <strain evidence="1">NIVA-4/92</strain>
    </source>
</reference>
<accession>A0A8J6C8Q9</accession>
<dbReference type="InterPro" id="IPR027417">
    <property type="entry name" value="P-loop_NTPase"/>
</dbReference>
<dbReference type="Proteomes" id="UP000751190">
    <property type="component" value="Unassembled WGS sequence"/>
</dbReference>
<organism evidence="1 2">
    <name type="scientific">Diacronema lutheri</name>
    <name type="common">Unicellular marine alga</name>
    <name type="synonym">Monochrysis lutheri</name>
    <dbReference type="NCBI Taxonomy" id="2081491"/>
    <lineage>
        <taxon>Eukaryota</taxon>
        <taxon>Haptista</taxon>
        <taxon>Haptophyta</taxon>
        <taxon>Pavlovophyceae</taxon>
        <taxon>Pavlovales</taxon>
        <taxon>Pavlovaceae</taxon>
        <taxon>Diacronema</taxon>
    </lineage>
</organism>
<gene>
    <name evidence="1" type="ORF">KFE25_012891</name>
</gene>
<protein>
    <recommendedName>
        <fullName evidence="3">Sulfotransferase</fullName>
    </recommendedName>
</protein>
<name>A0A8J6C8Q9_DIALT</name>
<evidence type="ECO:0000313" key="1">
    <source>
        <dbReference type="EMBL" id="KAG8458693.1"/>
    </source>
</evidence>
<dbReference type="AlphaFoldDB" id="A0A8J6C8Q9"/>
<comment type="caution">
    <text evidence="1">The sequence shown here is derived from an EMBL/GenBank/DDBJ whole genome shotgun (WGS) entry which is preliminary data.</text>
</comment>
<keyword evidence="2" id="KW-1185">Reference proteome</keyword>
<dbReference type="EMBL" id="JAGTXO010000048">
    <property type="protein sequence ID" value="KAG8458693.1"/>
    <property type="molecule type" value="Genomic_DNA"/>
</dbReference>
<evidence type="ECO:0008006" key="3">
    <source>
        <dbReference type="Google" id="ProtNLM"/>
    </source>
</evidence>
<sequence>MLCSAPKAGKTTSVALMLAHTNSTRAAERWLADNGKATGMSTRILSYARQVFNSDPDHKMPAHAHAAEQCAAPGWLCLVLVRNPLDRALSSFFHTAASKMCDRWSELIRVVGDVRKVRAGNYTFRQHVQALERMPQRGGRSGKLGFSKDGWGVGHVLPQYSEWLEPFFARAGETQRAKRGRHDRQPPFKLVPIDLLPHGLAAADAEFRSARLGLGALAVGLHSSHWRSDPGALAAAAARARQTVAGERQTQGGAHADVFASALCGHPGGLPVPRRARAEARDNKQICAPAPGTYEQMQATNRPLWEHVRCLFADDFELYHRSVCEQLWLRARCEACVAAACGGRLSVIAK</sequence>
<evidence type="ECO:0000313" key="2">
    <source>
        <dbReference type="Proteomes" id="UP000751190"/>
    </source>
</evidence>
<dbReference type="SUPFAM" id="SSF52540">
    <property type="entry name" value="P-loop containing nucleoside triphosphate hydrolases"/>
    <property type="match status" value="1"/>
</dbReference>
<dbReference type="OrthoDB" id="10526454at2759"/>